<dbReference type="Proteomes" id="UP000076727">
    <property type="component" value="Unassembled WGS sequence"/>
</dbReference>
<proteinExistence type="predicted"/>
<evidence type="ECO:0000313" key="1">
    <source>
        <dbReference type="EMBL" id="KZT71906.1"/>
    </source>
</evidence>
<accession>A0A165SFI1</accession>
<dbReference type="EMBL" id="KV429043">
    <property type="protein sequence ID" value="KZT71906.1"/>
    <property type="molecule type" value="Genomic_DNA"/>
</dbReference>
<gene>
    <name evidence="1" type="ORF">DAEQUDRAFT_763397</name>
</gene>
<name>A0A165SFI1_9APHY</name>
<sequence length="111" mass="12611">MFHLGGAFIILTSRVARQLPLVEFASPSFKRMKLTLLVDGDTIREALLMNFERRISQGYLYVPRTQWDEHIAVSVEDGCHECGDVDAVQKLYDDWAVCWNTPPRITLSGPS</sequence>
<reference evidence="1 2" key="1">
    <citation type="journal article" date="2016" name="Mol. Biol. Evol.">
        <title>Comparative Genomics of Early-Diverging Mushroom-Forming Fungi Provides Insights into the Origins of Lignocellulose Decay Capabilities.</title>
        <authorList>
            <person name="Nagy L.G."/>
            <person name="Riley R."/>
            <person name="Tritt A."/>
            <person name="Adam C."/>
            <person name="Daum C."/>
            <person name="Floudas D."/>
            <person name="Sun H."/>
            <person name="Yadav J.S."/>
            <person name="Pangilinan J."/>
            <person name="Larsson K.H."/>
            <person name="Matsuura K."/>
            <person name="Barry K."/>
            <person name="Labutti K."/>
            <person name="Kuo R."/>
            <person name="Ohm R.A."/>
            <person name="Bhattacharya S.S."/>
            <person name="Shirouzu T."/>
            <person name="Yoshinaga Y."/>
            <person name="Martin F.M."/>
            <person name="Grigoriev I.V."/>
            <person name="Hibbett D.S."/>
        </authorList>
    </citation>
    <scope>NUCLEOTIDE SEQUENCE [LARGE SCALE GENOMIC DNA]</scope>
    <source>
        <strain evidence="1 2">L-15889</strain>
    </source>
</reference>
<evidence type="ECO:0000313" key="2">
    <source>
        <dbReference type="Proteomes" id="UP000076727"/>
    </source>
</evidence>
<keyword evidence="2" id="KW-1185">Reference proteome</keyword>
<dbReference type="AlphaFoldDB" id="A0A165SFI1"/>
<protein>
    <submittedName>
        <fullName evidence="1">Uncharacterized protein</fullName>
    </submittedName>
</protein>
<organism evidence="1 2">
    <name type="scientific">Daedalea quercina L-15889</name>
    <dbReference type="NCBI Taxonomy" id="1314783"/>
    <lineage>
        <taxon>Eukaryota</taxon>
        <taxon>Fungi</taxon>
        <taxon>Dikarya</taxon>
        <taxon>Basidiomycota</taxon>
        <taxon>Agaricomycotina</taxon>
        <taxon>Agaricomycetes</taxon>
        <taxon>Polyporales</taxon>
        <taxon>Fomitopsis</taxon>
    </lineage>
</organism>